<dbReference type="PANTHER" id="PTHR11081:SF65">
    <property type="entry name" value="DNA DAMAGE-INDUCIBLE PROTEIN DIN7-RELATED"/>
    <property type="match status" value="1"/>
</dbReference>
<organism evidence="1 2">
    <name type="scientific">Lichtheimia corymbifera JMRC:FSU:9682</name>
    <dbReference type="NCBI Taxonomy" id="1263082"/>
    <lineage>
        <taxon>Eukaryota</taxon>
        <taxon>Fungi</taxon>
        <taxon>Fungi incertae sedis</taxon>
        <taxon>Mucoromycota</taxon>
        <taxon>Mucoromycotina</taxon>
        <taxon>Mucoromycetes</taxon>
        <taxon>Mucorales</taxon>
        <taxon>Lichtheimiaceae</taxon>
        <taxon>Lichtheimia</taxon>
    </lineage>
</organism>
<evidence type="ECO:0000313" key="1">
    <source>
        <dbReference type="EMBL" id="CDH56727.1"/>
    </source>
</evidence>
<dbReference type="VEuPathDB" id="FungiDB:LCOR_07741.1"/>
<comment type="caution">
    <text evidence="1">The sequence shown here is derived from an EMBL/GenBank/DDBJ whole genome shotgun (WGS) entry which is preliminary data.</text>
</comment>
<dbReference type="Proteomes" id="UP000027586">
    <property type="component" value="Unassembled WGS sequence"/>
</dbReference>
<protein>
    <submittedName>
        <fullName evidence="1">Uncharacterized protein</fullName>
    </submittedName>
</protein>
<dbReference type="InterPro" id="IPR006084">
    <property type="entry name" value="XPG/Rad2"/>
</dbReference>
<dbReference type="InterPro" id="IPR029060">
    <property type="entry name" value="PIN-like_dom_sf"/>
</dbReference>
<evidence type="ECO:0000313" key="2">
    <source>
        <dbReference type="Proteomes" id="UP000027586"/>
    </source>
</evidence>
<sequence length="516" mass="58040">MGIKGLHQYLRTSNSLQQGVNVPQQLVENDTNIIFVDFCCEFFQLFQATSALELFRLQLRGATVINTSVLVLHEFLVVVLARLQHLLNQIPGLTTICLVFDGDPLYAKKETHKARKLRRQDAIKLARRRFPGSLDNISDRQLSKYVKQWLTFTADMKNSIIGKLDALGYLQYDENDLNQQGIVFLSAPLEADPVVVHLAENRANSAIISRDGDLFAYFGAVDVPRILKFNWDIGEQFGQGDMTTKRQLLNALAGHHIANDQELQMAQIEFAVHAAASGNDYAKNIPQISFVKIHQSLQALRPFAGNANNVLQRLVEALGNRANPFFVQCFQIALTQYARPIVGANDIRSVAMPFQVTENLLQYTGLEPPHPQTGPQEQGSRYMFLQPDGEYFQEQFGHTSPENIDALRPRPVGRPTTLAKRAKRFAGSQRYDDFKSNQTFMHPDGSEVKAYSYKSRLMVTCHAGLYSSVLAVRDRSALQATIITNALRTLVNKMSFARFASLQIADIAMRQAMYVK</sequence>
<dbReference type="PANTHER" id="PTHR11081">
    <property type="entry name" value="FLAP ENDONUCLEASE FAMILY MEMBER"/>
    <property type="match status" value="1"/>
</dbReference>
<dbReference type="SUPFAM" id="SSF88723">
    <property type="entry name" value="PIN domain-like"/>
    <property type="match status" value="1"/>
</dbReference>
<dbReference type="GO" id="GO:0017108">
    <property type="term" value="F:5'-flap endonuclease activity"/>
    <property type="evidence" value="ECO:0007669"/>
    <property type="project" value="TreeGrafter"/>
</dbReference>
<dbReference type="Gene3D" id="3.40.50.1010">
    <property type="entry name" value="5'-nuclease"/>
    <property type="match status" value="1"/>
</dbReference>
<dbReference type="PRINTS" id="PR00853">
    <property type="entry name" value="XPGRADSUPER"/>
</dbReference>
<dbReference type="OrthoDB" id="2267145at2759"/>
<keyword evidence="2" id="KW-1185">Reference proteome</keyword>
<dbReference type="STRING" id="1263082.A0A068S4F4"/>
<accession>A0A068S4F4</accession>
<gene>
    <name evidence="1" type="ORF">LCOR_07741.1</name>
</gene>
<dbReference type="AlphaFoldDB" id="A0A068S4F4"/>
<dbReference type="EMBL" id="CBTN010000040">
    <property type="protein sequence ID" value="CDH56727.1"/>
    <property type="molecule type" value="Genomic_DNA"/>
</dbReference>
<name>A0A068S4F4_9FUNG</name>
<proteinExistence type="predicted"/>
<reference evidence="1" key="1">
    <citation type="submission" date="2013-08" db="EMBL/GenBank/DDBJ databases">
        <title>Gene expansion shapes genome architecture in the human pathogen Lichtheimia corymbifera: an evolutionary genomics analysis in the ancient terrestrial Mucorales (Mucoromycotina).</title>
        <authorList>
            <person name="Schwartze V.U."/>
            <person name="Winter S."/>
            <person name="Shelest E."/>
            <person name="Marcet-Houben M."/>
            <person name="Horn F."/>
            <person name="Wehner S."/>
            <person name="Hoffmann K."/>
            <person name="Riege K."/>
            <person name="Sammeth M."/>
            <person name="Nowrousian M."/>
            <person name="Valiante V."/>
            <person name="Linde J."/>
            <person name="Jacobsen I.D."/>
            <person name="Marz M."/>
            <person name="Brakhage A.A."/>
            <person name="Gabaldon T."/>
            <person name="Bocker S."/>
            <person name="Voigt K."/>
        </authorList>
    </citation>
    <scope>NUCLEOTIDE SEQUENCE [LARGE SCALE GENOMIC DNA]</scope>
    <source>
        <strain evidence="1">FSU 9682</strain>
    </source>
</reference>